<dbReference type="Gene3D" id="3.30.565.10">
    <property type="entry name" value="Histidine kinase-like ATPase, C-terminal domain"/>
    <property type="match status" value="1"/>
</dbReference>
<dbReference type="PROSITE" id="PS50885">
    <property type="entry name" value="HAMP"/>
    <property type="match status" value="1"/>
</dbReference>
<keyword evidence="8 11" id="KW-1133">Transmembrane helix</keyword>
<dbReference type="GO" id="GO:0016301">
    <property type="term" value="F:kinase activity"/>
    <property type="evidence" value="ECO:0007669"/>
    <property type="project" value="UniProtKB-KW"/>
</dbReference>
<comment type="caution">
    <text evidence="14">The sequence shown here is derived from an EMBL/GenBank/DDBJ whole genome shotgun (WGS) entry which is preliminary data.</text>
</comment>
<comment type="catalytic activity">
    <reaction evidence="1">
        <text>ATP + protein L-histidine = ADP + protein N-phospho-L-histidine.</text>
        <dbReference type="EC" id="2.7.13.3"/>
    </reaction>
</comment>
<evidence type="ECO:0000259" key="13">
    <source>
        <dbReference type="PROSITE" id="PS50885"/>
    </source>
</evidence>
<evidence type="ECO:0000256" key="11">
    <source>
        <dbReference type="SAM" id="Phobius"/>
    </source>
</evidence>
<evidence type="ECO:0000313" key="15">
    <source>
        <dbReference type="Proteomes" id="UP000681594"/>
    </source>
</evidence>
<evidence type="ECO:0000256" key="3">
    <source>
        <dbReference type="ARBA" id="ARBA00012438"/>
    </source>
</evidence>
<dbReference type="CDD" id="cd00082">
    <property type="entry name" value="HisKA"/>
    <property type="match status" value="1"/>
</dbReference>
<dbReference type="InterPro" id="IPR005467">
    <property type="entry name" value="His_kinase_dom"/>
</dbReference>
<evidence type="ECO:0000259" key="12">
    <source>
        <dbReference type="PROSITE" id="PS50109"/>
    </source>
</evidence>
<gene>
    <name evidence="14" type="ORF">J8J14_18615</name>
</gene>
<keyword evidence="15" id="KW-1185">Reference proteome</keyword>
<feature type="domain" description="HAMP" evidence="13">
    <location>
        <begin position="193"/>
        <end position="245"/>
    </location>
</feature>
<feature type="transmembrane region" description="Helical" evidence="11">
    <location>
        <begin position="174"/>
        <end position="196"/>
    </location>
</feature>
<evidence type="ECO:0000256" key="6">
    <source>
        <dbReference type="ARBA" id="ARBA00022692"/>
    </source>
</evidence>
<dbReference type="InterPro" id="IPR050428">
    <property type="entry name" value="TCS_sensor_his_kinase"/>
</dbReference>
<keyword evidence="4" id="KW-0597">Phosphoprotein</keyword>
<dbReference type="SMART" id="SM00387">
    <property type="entry name" value="HATPase_c"/>
    <property type="match status" value="1"/>
</dbReference>
<dbReference type="Proteomes" id="UP000681594">
    <property type="component" value="Unassembled WGS sequence"/>
</dbReference>
<dbReference type="CDD" id="cd00075">
    <property type="entry name" value="HATPase"/>
    <property type="match status" value="1"/>
</dbReference>
<keyword evidence="6 11" id="KW-0812">Transmembrane</keyword>
<feature type="transmembrane region" description="Helical" evidence="11">
    <location>
        <begin position="17"/>
        <end position="36"/>
    </location>
</feature>
<evidence type="ECO:0000256" key="4">
    <source>
        <dbReference type="ARBA" id="ARBA00022553"/>
    </source>
</evidence>
<evidence type="ECO:0000256" key="8">
    <source>
        <dbReference type="ARBA" id="ARBA00022989"/>
    </source>
</evidence>
<keyword evidence="7 14" id="KW-0418">Kinase</keyword>
<evidence type="ECO:0000256" key="7">
    <source>
        <dbReference type="ARBA" id="ARBA00022777"/>
    </source>
</evidence>
<dbReference type="PRINTS" id="PR00344">
    <property type="entry name" value="BCTRLSENSOR"/>
</dbReference>
<dbReference type="PANTHER" id="PTHR45436:SF15">
    <property type="entry name" value="SENSOR HISTIDINE KINASE CUSS"/>
    <property type="match status" value="1"/>
</dbReference>
<proteinExistence type="predicted"/>
<organism evidence="14 15">
    <name type="scientific">Pararoseomonas baculiformis</name>
    <dbReference type="NCBI Taxonomy" id="2820812"/>
    <lineage>
        <taxon>Bacteria</taxon>
        <taxon>Pseudomonadati</taxon>
        <taxon>Pseudomonadota</taxon>
        <taxon>Alphaproteobacteria</taxon>
        <taxon>Acetobacterales</taxon>
        <taxon>Acetobacteraceae</taxon>
        <taxon>Pararoseomonas</taxon>
    </lineage>
</organism>
<dbReference type="SUPFAM" id="SSF47384">
    <property type="entry name" value="Homodimeric domain of signal transducing histidine kinase"/>
    <property type="match status" value="1"/>
</dbReference>
<evidence type="ECO:0000313" key="14">
    <source>
        <dbReference type="EMBL" id="MBP0446793.1"/>
    </source>
</evidence>
<dbReference type="InterPro" id="IPR003594">
    <property type="entry name" value="HATPase_dom"/>
</dbReference>
<dbReference type="InterPro" id="IPR003660">
    <property type="entry name" value="HAMP_dom"/>
</dbReference>
<keyword evidence="9" id="KW-0902">Two-component regulatory system</keyword>
<accession>A0ABS4AIH3</accession>
<dbReference type="PROSITE" id="PS50109">
    <property type="entry name" value="HIS_KIN"/>
    <property type="match status" value="1"/>
</dbReference>
<protein>
    <recommendedName>
        <fullName evidence="3">histidine kinase</fullName>
        <ecNumber evidence="3">2.7.13.3</ecNumber>
    </recommendedName>
</protein>
<evidence type="ECO:0000256" key="9">
    <source>
        <dbReference type="ARBA" id="ARBA00023012"/>
    </source>
</evidence>
<dbReference type="SMART" id="SM00388">
    <property type="entry name" value="HisKA"/>
    <property type="match status" value="1"/>
</dbReference>
<dbReference type="InterPro" id="IPR036890">
    <property type="entry name" value="HATPase_C_sf"/>
</dbReference>
<dbReference type="InterPro" id="IPR003661">
    <property type="entry name" value="HisK_dim/P_dom"/>
</dbReference>
<dbReference type="EC" id="2.7.13.3" evidence="3"/>
<reference evidence="14 15" key="1">
    <citation type="submission" date="2021-03" db="EMBL/GenBank/DDBJ databases">
        <authorList>
            <person name="So Y."/>
        </authorList>
    </citation>
    <scope>NUCLEOTIDE SEQUENCE [LARGE SCALE GENOMIC DNA]</scope>
    <source>
        <strain evidence="14 15">SSH11</strain>
    </source>
</reference>
<dbReference type="Pfam" id="PF00512">
    <property type="entry name" value="HisKA"/>
    <property type="match status" value="1"/>
</dbReference>
<keyword evidence="10 11" id="KW-0472">Membrane</keyword>
<evidence type="ECO:0000256" key="5">
    <source>
        <dbReference type="ARBA" id="ARBA00022679"/>
    </source>
</evidence>
<dbReference type="RefSeq" id="WP_209381063.1">
    <property type="nucleotide sequence ID" value="NZ_JAGIZB010000021.1"/>
</dbReference>
<name>A0ABS4AIH3_9PROT</name>
<keyword evidence="5" id="KW-0808">Transferase</keyword>
<dbReference type="PANTHER" id="PTHR45436">
    <property type="entry name" value="SENSOR HISTIDINE KINASE YKOH"/>
    <property type="match status" value="1"/>
</dbReference>
<dbReference type="InterPro" id="IPR004358">
    <property type="entry name" value="Sig_transdc_His_kin-like_C"/>
</dbReference>
<dbReference type="Gene3D" id="1.10.287.130">
    <property type="match status" value="1"/>
</dbReference>
<dbReference type="InterPro" id="IPR036097">
    <property type="entry name" value="HisK_dim/P_sf"/>
</dbReference>
<dbReference type="Pfam" id="PF02518">
    <property type="entry name" value="HATPase_c"/>
    <property type="match status" value="1"/>
</dbReference>
<feature type="domain" description="Histidine kinase" evidence="12">
    <location>
        <begin position="253"/>
        <end position="459"/>
    </location>
</feature>
<comment type="subcellular location">
    <subcellularLocation>
        <location evidence="2">Membrane</location>
        <topology evidence="2">Multi-pass membrane protein</topology>
    </subcellularLocation>
</comment>
<evidence type="ECO:0000256" key="10">
    <source>
        <dbReference type="ARBA" id="ARBA00023136"/>
    </source>
</evidence>
<evidence type="ECO:0000256" key="2">
    <source>
        <dbReference type="ARBA" id="ARBA00004141"/>
    </source>
</evidence>
<evidence type="ECO:0000256" key="1">
    <source>
        <dbReference type="ARBA" id="ARBA00000085"/>
    </source>
</evidence>
<sequence>MPAVAPGRQSPSLIRQLALIHAGIGLVALFIGAFVLHQTLSRVVWLQHQRAILAAGAEVIQRLGREGPPGLARPFSPETARRFDSATGSMRYALLASDGRLIATSSGAEPGLPRLKEGTPLASFQTGQDGSLLWGVTQDVQTPQGRLWLQIAQDMSRSYVVLDEVPIAALGPTILVLAVGALLLFGANAGLLLLMLRPLRRAAQQAGAIGQGGAARLELDSMPVEVRPLITAVNGGLDRLDDALAWQRGFSEEVAHELRTPLAIIQAELDLLDPGPARDRLRRDVEELSRLVGDLLEAAEAASDVPVGNDSFDLAALVAEAVPRLASLAREGRSVIGPGRDGPLPVRGDRDSIGRVLRNLVENALAISPPGTAVEIGLDERRPAAEAVLAVSDRGPGVPIAERSLVFRRRWRAGDTHRRGLGLGLSIVERIARAHGGRVQVGDNPGGGAVFTVTLPLAPETAAANAAPE</sequence>
<dbReference type="EMBL" id="JAGIZB010000021">
    <property type="protein sequence ID" value="MBP0446793.1"/>
    <property type="molecule type" value="Genomic_DNA"/>
</dbReference>
<dbReference type="SUPFAM" id="SSF55874">
    <property type="entry name" value="ATPase domain of HSP90 chaperone/DNA topoisomerase II/histidine kinase"/>
    <property type="match status" value="1"/>
</dbReference>